<feature type="coiled-coil region" evidence="3">
    <location>
        <begin position="46"/>
        <end position="73"/>
    </location>
</feature>
<comment type="caution">
    <text evidence="5">The sequence shown here is derived from an EMBL/GenBank/DDBJ whole genome shotgun (WGS) entry which is preliminary data.</text>
</comment>
<keyword evidence="6" id="KW-1185">Reference proteome</keyword>
<evidence type="ECO:0000313" key="6">
    <source>
        <dbReference type="Proteomes" id="UP000252733"/>
    </source>
</evidence>
<dbReference type="Proteomes" id="UP000252733">
    <property type="component" value="Unassembled WGS sequence"/>
</dbReference>
<name>A0A2T0XNV0_9BACT</name>
<protein>
    <submittedName>
        <fullName evidence="5">Periplasmic chaperone for outer membrane proteins Skp</fullName>
    </submittedName>
</protein>
<evidence type="ECO:0000256" key="3">
    <source>
        <dbReference type="SAM" id="Coils"/>
    </source>
</evidence>
<organism evidence="5 6">
    <name type="scientific">Marinilabilia salmonicolor</name>
    <dbReference type="NCBI Taxonomy" id="989"/>
    <lineage>
        <taxon>Bacteria</taxon>
        <taxon>Pseudomonadati</taxon>
        <taxon>Bacteroidota</taxon>
        <taxon>Bacteroidia</taxon>
        <taxon>Marinilabiliales</taxon>
        <taxon>Marinilabiliaceae</taxon>
        <taxon>Marinilabilia</taxon>
    </lineage>
</organism>
<dbReference type="InterPro" id="IPR024930">
    <property type="entry name" value="Skp_dom_sf"/>
</dbReference>
<proteinExistence type="inferred from homology"/>
<dbReference type="AlphaFoldDB" id="A0A2T0XNV0"/>
<evidence type="ECO:0000256" key="2">
    <source>
        <dbReference type="ARBA" id="ARBA00022729"/>
    </source>
</evidence>
<keyword evidence="2 4" id="KW-0732">Signal</keyword>
<dbReference type="InterPro" id="IPR005632">
    <property type="entry name" value="Chaperone_Skp"/>
</dbReference>
<dbReference type="SMART" id="SM00935">
    <property type="entry name" value="OmpH"/>
    <property type="match status" value="1"/>
</dbReference>
<dbReference type="RefSeq" id="WP_106152581.1">
    <property type="nucleotide sequence ID" value="NZ_PVTS01000005.1"/>
</dbReference>
<dbReference type="Gene3D" id="3.30.910.20">
    <property type="entry name" value="Skp domain"/>
    <property type="match status" value="1"/>
</dbReference>
<dbReference type="GO" id="GO:0050821">
    <property type="term" value="P:protein stabilization"/>
    <property type="evidence" value="ECO:0007669"/>
    <property type="project" value="TreeGrafter"/>
</dbReference>
<dbReference type="STRING" id="1168289.GCA_000259075_02725"/>
<dbReference type="PANTHER" id="PTHR35089:SF1">
    <property type="entry name" value="CHAPERONE PROTEIN SKP"/>
    <property type="match status" value="1"/>
</dbReference>
<evidence type="ECO:0000256" key="1">
    <source>
        <dbReference type="ARBA" id="ARBA00009091"/>
    </source>
</evidence>
<feature type="signal peptide" evidence="4">
    <location>
        <begin position="1"/>
        <end position="22"/>
    </location>
</feature>
<evidence type="ECO:0000313" key="5">
    <source>
        <dbReference type="EMBL" id="RCW29329.1"/>
    </source>
</evidence>
<evidence type="ECO:0000256" key="4">
    <source>
        <dbReference type="SAM" id="SignalP"/>
    </source>
</evidence>
<accession>A0A2T0XNV0</accession>
<feature type="chain" id="PRO_5030056681" evidence="4">
    <location>
        <begin position="23"/>
        <end position="171"/>
    </location>
</feature>
<gene>
    <name evidence="5" type="ORF">DFO77_12953</name>
</gene>
<keyword evidence="3" id="KW-0175">Coiled coil</keyword>
<dbReference type="SUPFAM" id="SSF111384">
    <property type="entry name" value="OmpH-like"/>
    <property type="match status" value="1"/>
</dbReference>
<dbReference type="EMBL" id="QPIZ01000029">
    <property type="protein sequence ID" value="RCW29329.1"/>
    <property type="molecule type" value="Genomic_DNA"/>
</dbReference>
<dbReference type="OrthoDB" id="1524711at2"/>
<reference evidence="5 6" key="1">
    <citation type="submission" date="2018-07" db="EMBL/GenBank/DDBJ databases">
        <title>Freshwater and sediment microbial communities from various areas in North America, analyzing microbe dynamics in response to fracking.</title>
        <authorList>
            <person name="Lamendella R."/>
        </authorList>
    </citation>
    <scope>NUCLEOTIDE SEQUENCE [LARGE SCALE GENOMIC DNA]</scope>
    <source>
        <strain evidence="5 6">160A</strain>
    </source>
</reference>
<dbReference type="PANTHER" id="PTHR35089">
    <property type="entry name" value="CHAPERONE PROTEIN SKP"/>
    <property type="match status" value="1"/>
</dbReference>
<dbReference type="GO" id="GO:0005829">
    <property type="term" value="C:cytosol"/>
    <property type="evidence" value="ECO:0007669"/>
    <property type="project" value="TreeGrafter"/>
</dbReference>
<comment type="similarity">
    <text evidence="1">Belongs to the Skp family.</text>
</comment>
<sequence>MKVFKLFAVVLLVALSAATSSAQDLKFGHLNVQKLITELPEKQTADKELQAEAKKLQSQLQVMSQELDDKYSNYMAQRDSLSQLIRSTREKEIQDYDQRIQNFNKLAQQSLSQKEQELLQPIIEKVEKAIQAVGEEQGFIYIFDLSSQVILYNSDQSVDCEELVKAKLATM</sequence>
<dbReference type="GO" id="GO:0051082">
    <property type="term" value="F:unfolded protein binding"/>
    <property type="evidence" value="ECO:0007669"/>
    <property type="project" value="InterPro"/>
</dbReference>
<dbReference type="Pfam" id="PF03938">
    <property type="entry name" value="OmpH"/>
    <property type="match status" value="1"/>
</dbReference>